<proteinExistence type="predicted"/>
<name>A0A6P4ZG95_BRABE</name>
<dbReference type="RefSeq" id="XP_019635762.1">
    <property type="nucleotide sequence ID" value="XM_019780203.1"/>
</dbReference>
<feature type="region of interest" description="Disordered" evidence="1">
    <location>
        <begin position="315"/>
        <end position="336"/>
    </location>
</feature>
<feature type="compositionally biased region" description="Basic and acidic residues" evidence="1">
    <location>
        <begin position="325"/>
        <end position="336"/>
    </location>
</feature>
<evidence type="ECO:0000313" key="2">
    <source>
        <dbReference type="Proteomes" id="UP000515135"/>
    </source>
</evidence>
<dbReference type="GeneID" id="109478560"/>
<protein>
    <submittedName>
        <fullName evidence="3 4">Uncharacterized protein LOC109478560</fullName>
    </submittedName>
</protein>
<dbReference type="RefSeq" id="XP_019635763.1">
    <property type="nucleotide sequence ID" value="XM_019780204.1"/>
</dbReference>
<gene>
    <name evidence="3 4" type="primary">LOC109478560</name>
</gene>
<evidence type="ECO:0000313" key="4">
    <source>
        <dbReference type="RefSeq" id="XP_019635763.1"/>
    </source>
</evidence>
<accession>A0A6P4ZG95</accession>
<evidence type="ECO:0000256" key="1">
    <source>
        <dbReference type="SAM" id="MobiDB-lite"/>
    </source>
</evidence>
<dbReference type="Proteomes" id="UP000515135">
    <property type="component" value="Unplaced"/>
</dbReference>
<dbReference type="KEGG" id="bbel:109478560"/>
<sequence>MKDEKNKKVVDTDEALDTGSHPKITDNFSKTVSIFKEFLKVSSLLVPSPYITAARIIIERTLDIAEHPDRYPSFVQQSREALINRSQNVVSLVNFVTYRQKRKHSQWLSGYTQHMDWEGVIELVQKLLLKVKTIIGLSQEVVIEPTDLKNLEDSVTEVRDILPTLQKHLEEVASLSTEVETEKGYKMFLAETEQFSLRVDQYGKQLRVAKDALENVQEGVTKSRKEVAETRMSRGRLAVMNAAVSALTGTLSFMVEEWTRWFLHFCTGVAATCSMMAIADYRSQPDLTPLATDVSRALRMVESLITHLSATKGKIESTKTSARQQHLEKKEEGENERGVRLRYGSMDQSDDSGQSFEEYVCFFGNASGASLILIVVYSLLTSRILGISQDFYACCSCMLSSSLCPRKKLARR</sequence>
<dbReference type="OrthoDB" id="10018610at2759"/>
<keyword evidence="2" id="KW-1185">Reference proteome</keyword>
<dbReference type="AlphaFoldDB" id="A0A6P4ZG95"/>
<organism evidence="2 4">
    <name type="scientific">Branchiostoma belcheri</name>
    <name type="common">Amphioxus</name>
    <dbReference type="NCBI Taxonomy" id="7741"/>
    <lineage>
        <taxon>Eukaryota</taxon>
        <taxon>Metazoa</taxon>
        <taxon>Chordata</taxon>
        <taxon>Cephalochordata</taxon>
        <taxon>Leptocardii</taxon>
        <taxon>Amphioxiformes</taxon>
        <taxon>Branchiostomatidae</taxon>
        <taxon>Branchiostoma</taxon>
    </lineage>
</organism>
<evidence type="ECO:0000313" key="3">
    <source>
        <dbReference type="RefSeq" id="XP_019635762.1"/>
    </source>
</evidence>
<reference evidence="3 4" key="1">
    <citation type="submission" date="2025-04" db="UniProtKB">
        <authorList>
            <consortium name="RefSeq"/>
        </authorList>
    </citation>
    <scope>IDENTIFICATION</scope>
    <source>
        <tissue evidence="3 4">Gonad</tissue>
    </source>
</reference>